<name>A0A151HZ31_9HYME</name>
<dbReference type="EMBL" id="KQ976712">
    <property type="protein sequence ID" value="KYM76990.1"/>
    <property type="molecule type" value="Genomic_DNA"/>
</dbReference>
<sequence length="78" mass="9014">QSLSRCFDDGREHRKGTHRGWFIPGGVRRGRNRRREDEVRVCSPTEHEASRRDEVNVLQRCIASRTRGKGVKGPSSRQ</sequence>
<dbReference type="Proteomes" id="UP000078540">
    <property type="component" value="Unassembled WGS sequence"/>
</dbReference>
<evidence type="ECO:0000313" key="2">
    <source>
        <dbReference type="Proteomes" id="UP000078540"/>
    </source>
</evidence>
<gene>
    <name evidence="1" type="ORF">ALC53_12600</name>
</gene>
<dbReference type="AlphaFoldDB" id="A0A151HZ31"/>
<proteinExistence type="predicted"/>
<protein>
    <submittedName>
        <fullName evidence="1">Uncharacterized protein</fullName>
    </submittedName>
</protein>
<feature type="non-terminal residue" evidence="1">
    <location>
        <position position="1"/>
    </location>
</feature>
<keyword evidence="2" id="KW-1185">Reference proteome</keyword>
<evidence type="ECO:0000313" key="1">
    <source>
        <dbReference type="EMBL" id="KYM76990.1"/>
    </source>
</evidence>
<reference evidence="1 2" key="1">
    <citation type="submission" date="2015-09" db="EMBL/GenBank/DDBJ databases">
        <title>Atta colombica WGS genome.</title>
        <authorList>
            <person name="Nygaard S."/>
            <person name="Hu H."/>
            <person name="Boomsma J."/>
            <person name="Zhang G."/>
        </authorList>
    </citation>
    <scope>NUCLEOTIDE SEQUENCE [LARGE SCALE GENOMIC DNA]</scope>
    <source>
        <strain evidence="1">Treedump-2</strain>
        <tissue evidence="1">Whole body</tissue>
    </source>
</reference>
<organism evidence="1 2">
    <name type="scientific">Atta colombica</name>
    <dbReference type="NCBI Taxonomy" id="520822"/>
    <lineage>
        <taxon>Eukaryota</taxon>
        <taxon>Metazoa</taxon>
        <taxon>Ecdysozoa</taxon>
        <taxon>Arthropoda</taxon>
        <taxon>Hexapoda</taxon>
        <taxon>Insecta</taxon>
        <taxon>Pterygota</taxon>
        <taxon>Neoptera</taxon>
        <taxon>Endopterygota</taxon>
        <taxon>Hymenoptera</taxon>
        <taxon>Apocrita</taxon>
        <taxon>Aculeata</taxon>
        <taxon>Formicoidea</taxon>
        <taxon>Formicidae</taxon>
        <taxon>Myrmicinae</taxon>
        <taxon>Atta</taxon>
    </lineage>
</organism>
<accession>A0A151HZ31</accession>